<evidence type="ECO:0000256" key="1">
    <source>
        <dbReference type="SAM" id="MobiDB-lite"/>
    </source>
</evidence>
<proteinExistence type="predicted"/>
<dbReference type="RefSeq" id="WP_014911611.1">
    <property type="nucleotide sequence ID" value="NZ_JAYMRS010000008.1"/>
</dbReference>
<dbReference type="Proteomes" id="UP001585053">
    <property type="component" value="Unassembled WGS sequence"/>
</dbReference>
<keyword evidence="3" id="KW-1185">Reference proteome</keyword>
<evidence type="ECO:0000313" key="3">
    <source>
        <dbReference type="Proteomes" id="UP001585053"/>
    </source>
</evidence>
<dbReference type="EMBL" id="JAYMRS010000008">
    <property type="protein sequence ID" value="MFB8770082.1"/>
    <property type="molecule type" value="Genomic_DNA"/>
</dbReference>
<name>A0ABV5DZR0_9ACTN</name>
<evidence type="ECO:0000313" key="2">
    <source>
        <dbReference type="EMBL" id="MFB8770082.1"/>
    </source>
</evidence>
<comment type="caution">
    <text evidence="2">The sequence shown here is derived from an EMBL/GenBank/DDBJ whole genome shotgun (WGS) entry which is preliminary data.</text>
</comment>
<protein>
    <submittedName>
        <fullName evidence="2">Uncharacterized protein</fullName>
    </submittedName>
</protein>
<feature type="region of interest" description="Disordered" evidence="1">
    <location>
        <begin position="29"/>
        <end position="49"/>
    </location>
</feature>
<feature type="compositionally biased region" description="Basic and acidic residues" evidence="1">
    <location>
        <begin position="29"/>
        <end position="41"/>
    </location>
</feature>
<accession>A0ABV5DZR0</accession>
<gene>
    <name evidence="2" type="ORF">VSQ78_20460</name>
</gene>
<organism evidence="2 3">
    <name type="scientific">Nocardiopsis alba</name>
    <dbReference type="NCBI Taxonomy" id="53437"/>
    <lineage>
        <taxon>Bacteria</taxon>
        <taxon>Bacillati</taxon>
        <taxon>Actinomycetota</taxon>
        <taxon>Actinomycetes</taxon>
        <taxon>Streptosporangiales</taxon>
        <taxon>Nocardiopsidaceae</taxon>
        <taxon>Nocardiopsis</taxon>
    </lineage>
</organism>
<reference evidence="2 3" key="1">
    <citation type="submission" date="2024-01" db="EMBL/GenBank/DDBJ databases">
        <title>Genome mining of biosynthetic gene clusters to explore secondary metabolites of Streptomyces sp.</title>
        <authorList>
            <person name="Baig A."/>
            <person name="Ajitkumar Shintre N."/>
            <person name="Kumar H."/>
            <person name="Anbarasu A."/>
            <person name="Ramaiah S."/>
        </authorList>
    </citation>
    <scope>NUCLEOTIDE SEQUENCE [LARGE SCALE GENOMIC DNA]</scope>
    <source>
        <strain evidence="2 3">A01</strain>
    </source>
</reference>
<sequence>MTYDDLRSANAHALRDERLRQAELARRARRLREQERRDRRRPERRPRRA</sequence>